<feature type="signal peptide" evidence="1">
    <location>
        <begin position="1"/>
        <end position="24"/>
    </location>
</feature>
<gene>
    <name evidence="2" type="ORF">A1QO_15830</name>
</gene>
<dbReference type="EMBL" id="AJYQ02000137">
    <property type="protein sequence ID" value="OEE30798.1"/>
    <property type="molecule type" value="Genomic_DNA"/>
</dbReference>
<comment type="caution">
    <text evidence="2">The sequence shown here is derived from an EMBL/GenBank/DDBJ whole genome shotgun (WGS) entry which is preliminary data.</text>
</comment>
<reference evidence="2 3" key="1">
    <citation type="journal article" date="2012" name="Science">
        <title>Ecological populations of bacteria act as socially cohesive units of antibiotic production and resistance.</title>
        <authorList>
            <person name="Cordero O.X."/>
            <person name="Wildschutte H."/>
            <person name="Kirkup B."/>
            <person name="Proehl S."/>
            <person name="Ngo L."/>
            <person name="Hussain F."/>
            <person name="Le Roux F."/>
            <person name="Mincer T."/>
            <person name="Polz M.F."/>
        </authorList>
    </citation>
    <scope>NUCLEOTIDE SEQUENCE [LARGE SCALE GENOMIC DNA]</scope>
    <source>
        <strain evidence="2 3">ZF-129</strain>
    </source>
</reference>
<name>A0A1E5BA49_9VIBR</name>
<dbReference type="RefSeq" id="WP_017041931.1">
    <property type="nucleotide sequence ID" value="NZ_AJYQ02000137.1"/>
</dbReference>
<dbReference type="OrthoDB" id="5587566at2"/>
<organism evidence="2 3">
    <name type="scientific">Vibrio genomosp. F10 str. ZF-129</name>
    <dbReference type="NCBI Taxonomy" id="1187848"/>
    <lineage>
        <taxon>Bacteria</taxon>
        <taxon>Pseudomonadati</taxon>
        <taxon>Pseudomonadota</taxon>
        <taxon>Gammaproteobacteria</taxon>
        <taxon>Vibrionales</taxon>
        <taxon>Vibrionaceae</taxon>
        <taxon>Vibrio</taxon>
    </lineage>
</organism>
<evidence type="ECO:0000313" key="2">
    <source>
        <dbReference type="EMBL" id="OEE30798.1"/>
    </source>
</evidence>
<keyword evidence="1" id="KW-0732">Signal</keyword>
<protein>
    <submittedName>
        <fullName evidence="2">Uncharacterized protein</fullName>
    </submittedName>
</protein>
<accession>A0A1E5BA49</accession>
<sequence length="156" mass="17207">MKPIRSWVLLSMVMSLGTSLPVQACSYDGQFNNPFTESFPGSLDIAIATQNALEENHVKQVDALDGKQGLRRVSWWLKLMAKQHSSALESVSYIYLVDSHLWSKVTQGNQLDIHSSPTSQAKLSVMLLSEAALNALIEDDLDLQDAIDLGIVQFSS</sequence>
<evidence type="ECO:0000256" key="1">
    <source>
        <dbReference type="SAM" id="SignalP"/>
    </source>
</evidence>
<dbReference type="AlphaFoldDB" id="A0A1E5BA49"/>
<dbReference type="STRING" id="1187848.A1QO_15830"/>
<evidence type="ECO:0000313" key="3">
    <source>
        <dbReference type="Proteomes" id="UP000094741"/>
    </source>
</evidence>
<feature type="chain" id="PRO_5009171370" evidence="1">
    <location>
        <begin position="25"/>
        <end position="156"/>
    </location>
</feature>
<dbReference type="eggNOG" id="ENOG5033CTA">
    <property type="taxonomic scope" value="Bacteria"/>
</dbReference>
<dbReference type="Proteomes" id="UP000094741">
    <property type="component" value="Unassembled WGS sequence"/>
</dbReference>
<proteinExistence type="predicted"/>